<accession>A0A0N0BMG7</accession>
<evidence type="ECO:0000256" key="4">
    <source>
        <dbReference type="ARBA" id="ARBA00022989"/>
    </source>
</evidence>
<keyword evidence="3 6" id="KW-0812">Transmembrane</keyword>
<feature type="transmembrane region" description="Helical" evidence="6">
    <location>
        <begin position="285"/>
        <end position="306"/>
    </location>
</feature>
<feature type="transmembrane region" description="Helical" evidence="6">
    <location>
        <begin position="154"/>
        <end position="175"/>
    </location>
</feature>
<reference evidence="7 8" key="1">
    <citation type="submission" date="2015-07" db="EMBL/GenBank/DDBJ databases">
        <authorList>
            <person name="Noorani M."/>
        </authorList>
    </citation>
    <scope>NUCLEOTIDE SEQUENCE [LARGE SCALE GENOMIC DNA]</scope>
    <source>
        <strain evidence="8">ATCC 25104 / DSM 625 / JCM 10724 / NBRC 103206 / NCIMB 11243 / YT-1</strain>
    </source>
</reference>
<feature type="transmembrane region" description="Helical" evidence="6">
    <location>
        <begin position="351"/>
        <end position="375"/>
    </location>
</feature>
<proteinExistence type="inferred from homology"/>
<dbReference type="PRINTS" id="PR00173">
    <property type="entry name" value="EDTRNSPORT"/>
</dbReference>
<evidence type="ECO:0000313" key="7">
    <source>
        <dbReference type="EMBL" id="KOX91013.1"/>
    </source>
</evidence>
<evidence type="ECO:0000256" key="1">
    <source>
        <dbReference type="ARBA" id="ARBA00004429"/>
    </source>
</evidence>
<evidence type="ECO:0000256" key="5">
    <source>
        <dbReference type="ARBA" id="ARBA00023136"/>
    </source>
</evidence>
<dbReference type="InterPro" id="IPR023171">
    <property type="entry name" value="Na/H_antiporter_dom_sf"/>
</dbReference>
<keyword evidence="6" id="KW-0406">Ion transport</keyword>
<dbReference type="AlphaFoldDB" id="A0A0N0BMG7"/>
<keyword evidence="6" id="KW-0813">Transport</keyword>
<dbReference type="InterPro" id="IPR004670">
    <property type="entry name" value="NhaA"/>
</dbReference>
<dbReference type="PATRIC" id="fig|271.14.peg.2285"/>
<keyword evidence="4 6" id="KW-1133">Transmembrane helix</keyword>
<dbReference type="GO" id="GO:0006885">
    <property type="term" value="P:regulation of pH"/>
    <property type="evidence" value="ECO:0007669"/>
    <property type="project" value="UniProtKB-UniRule"/>
</dbReference>
<evidence type="ECO:0000256" key="2">
    <source>
        <dbReference type="ARBA" id="ARBA00022475"/>
    </source>
</evidence>
<feature type="transmembrane region" description="Helical" evidence="6">
    <location>
        <begin position="381"/>
        <end position="400"/>
    </location>
</feature>
<dbReference type="PANTHER" id="PTHR30341:SF0">
    <property type="entry name" value="NA(+)_H(+) ANTIPORTER NHAA"/>
    <property type="match status" value="1"/>
</dbReference>
<comment type="catalytic activity">
    <reaction evidence="6">
        <text>Na(+)(in) + 2 H(+)(out) = Na(+)(out) + 2 H(+)(in)</text>
        <dbReference type="Rhea" id="RHEA:29251"/>
        <dbReference type="ChEBI" id="CHEBI:15378"/>
        <dbReference type="ChEBI" id="CHEBI:29101"/>
    </reaction>
</comment>
<evidence type="ECO:0000256" key="6">
    <source>
        <dbReference type="HAMAP-Rule" id="MF_01844"/>
    </source>
</evidence>
<dbReference type="HAMAP" id="MF_01844">
    <property type="entry name" value="NhaA"/>
    <property type="match status" value="1"/>
</dbReference>
<dbReference type="PANTHER" id="PTHR30341">
    <property type="entry name" value="SODIUM ION/PROTON ANTIPORTER NHAA-RELATED"/>
    <property type="match status" value="1"/>
</dbReference>
<comment type="similarity">
    <text evidence="6">Belongs to the NhaA Na(+)/H(+) (TC 2.A.33) antiporter family.</text>
</comment>
<feature type="transmembrane region" description="Helical" evidence="6">
    <location>
        <begin position="226"/>
        <end position="242"/>
    </location>
</feature>
<dbReference type="Proteomes" id="UP000037685">
    <property type="component" value="Unassembled WGS sequence"/>
</dbReference>
<organism evidence="7 8">
    <name type="scientific">Thermus aquaticus</name>
    <dbReference type="NCBI Taxonomy" id="271"/>
    <lineage>
        <taxon>Bacteria</taxon>
        <taxon>Thermotogati</taxon>
        <taxon>Deinococcota</taxon>
        <taxon>Deinococci</taxon>
        <taxon>Thermales</taxon>
        <taxon>Thermaceae</taxon>
        <taxon>Thermus</taxon>
    </lineage>
</organism>
<dbReference type="Gene3D" id="1.20.1530.10">
    <property type="entry name" value="Na+/H+ antiporter like domain"/>
    <property type="match status" value="1"/>
</dbReference>
<keyword evidence="6" id="KW-0050">Antiport</keyword>
<name>A0A0N0BMG7_THEAQ</name>
<feature type="transmembrane region" description="Helical" evidence="6">
    <location>
        <begin position="312"/>
        <end position="339"/>
    </location>
</feature>
<dbReference type="Pfam" id="PF06965">
    <property type="entry name" value="Na_H_antiport_1"/>
    <property type="match status" value="1"/>
</dbReference>
<feature type="transmembrane region" description="Helical" evidence="6">
    <location>
        <begin position="127"/>
        <end position="147"/>
    </location>
</feature>
<keyword evidence="5 6" id="KW-0472">Membrane</keyword>
<keyword evidence="2 6" id="KW-1003">Cell membrane</keyword>
<feature type="transmembrane region" description="Helical" evidence="6">
    <location>
        <begin position="61"/>
        <end position="81"/>
    </location>
</feature>
<dbReference type="EMBL" id="LHCI01000106">
    <property type="protein sequence ID" value="KOX91013.1"/>
    <property type="molecule type" value="Genomic_DNA"/>
</dbReference>
<evidence type="ECO:0000313" key="8">
    <source>
        <dbReference type="Proteomes" id="UP000037685"/>
    </source>
</evidence>
<comment type="function">
    <text evidence="6">Na(+)/H(+) antiporter that extrudes sodium in exchange for external protons.</text>
</comment>
<dbReference type="RefSeq" id="WP_053768439.1">
    <property type="nucleotide sequence ID" value="NZ_LHCI01000106.1"/>
</dbReference>
<dbReference type="GO" id="GO:0015385">
    <property type="term" value="F:sodium:proton antiporter activity"/>
    <property type="evidence" value="ECO:0007669"/>
    <property type="project" value="UniProtKB-UniRule"/>
</dbReference>
<sequence length="413" mass="43794">MLVRRWVEQILESESKGGFLLFFAALLALFLANSPWAASYFALKEVPVGLRIGEFALEKPLVLWVNDLLMALFFLLVGLELKRELLVGELREVRRAGLALSAALGGMAVPAGLYLLLNAQGAEARGWGIPMATDIAFALGVMALVPGVPLGLKLFLLTLAIVDDLGAVLVIALFYTEGLNLGALAWAGAVLGLALLLNRLGVRWLWPYLLLGLPLWYLILKSGLHATLAGVLLALAIPLRLPRPFQGATREEEPEALELELETLEEEVEGAQSPLHRLEHSLHPWVAYAILPLFAFFNAGVGLAGLSLGSVAFGVALGLLLGKPLGILLGAWLALRLGLGMLPEGVGFKGILAVGFLAGIGFTMALFIAGLAFAGELLDQAKVGVLGASLLAGILGFALLRGFQARASRPEAL</sequence>
<gene>
    <name evidence="6 7" type="primary">nhaA</name>
    <name evidence="7" type="ORF">BVI061214_02214</name>
</gene>
<feature type="transmembrane region" description="Helical" evidence="6">
    <location>
        <begin position="93"/>
        <end position="115"/>
    </location>
</feature>
<dbReference type="NCBIfam" id="TIGR00773">
    <property type="entry name" value="NhaA"/>
    <property type="match status" value="1"/>
</dbReference>
<comment type="caution">
    <text evidence="7">The sequence shown here is derived from an EMBL/GenBank/DDBJ whole genome shotgun (WGS) entry which is preliminary data.</text>
</comment>
<dbReference type="GO" id="GO:0005886">
    <property type="term" value="C:plasma membrane"/>
    <property type="evidence" value="ECO:0007669"/>
    <property type="project" value="UniProtKB-SubCell"/>
</dbReference>
<keyword evidence="6" id="KW-0915">Sodium</keyword>
<feature type="transmembrane region" description="Helical" evidence="6">
    <location>
        <begin position="181"/>
        <end position="197"/>
    </location>
</feature>
<protein>
    <recommendedName>
        <fullName evidence="6">Na(+)/H(+) antiporter NhaA</fullName>
    </recommendedName>
    <alternativeName>
        <fullName evidence="6">Sodium/proton antiporter NhaA</fullName>
    </alternativeName>
</protein>
<keyword evidence="6" id="KW-0739">Sodium transport</keyword>
<evidence type="ECO:0000256" key="3">
    <source>
        <dbReference type="ARBA" id="ARBA00022692"/>
    </source>
</evidence>
<comment type="subcellular location">
    <subcellularLocation>
        <location evidence="1">Cell inner membrane</location>
        <topology evidence="1">Multi-pass membrane protein</topology>
    </subcellularLocation>
    <subcellularLocation>
        <location evidence="6">Cell membrane</location>
        <topology evidence="6">Multi-pass membrane protein</topology>
    </subcellularLocation>
</comment>